<dbReference type="Proteomes" id="UP000663829">
    <property type="component" value="Unassembled WGS sequence"/>
</dbReference>
<protein>
    <recommendedName>
        <fullName evidence="1">Large ribosomal subunit protein bL17m</fullName>
    </recommendedName>
    <alternativeName>
        <fullName evidence="2">39S ribosomal protein L17, mitochondrial</fullName>
    </alternativeName>
</protein>
<gene>
    <name evidence="4" type="ORF">GPM918_LOCUS14538</name>
    <name evidence="5" type="ORF">OVA965_LOCUS25860</name>
    <name evidence="6" type="ORF">SRO942_LOCUS14538</name>
    <name evidence="7" type="ORF">TMI583_LOCUS26592</name>
</gene>
<dbReference type="Gene3D" id="1.25.40.10">
    <property type="entry name" value="Tetratricopeptide repeat domain"/>
    <property type="match status" value="1"/>
</dbReference>
<dbReference type="GO" id="GO:0005840">
    <property type="term" value="C:ribosome"/>
    <property type="evidence" value="ECO:0007669"/>
    <property type="project" value="InterPro"/>
</dbReference>
<evidence type="ECO:0000313" key="4">
    <source>
        <dbReference type="EMBL" id="CAF1016315.1"/>
    </source>
</evidence>
<evidence type="ECO:0000313" key="6">
    <source>
        <dbReference type="EMBL" id="CAF3787879.1"/>
    </source>
</evidence>
<keyword evidence="8" id="KW-1185">Reference proteome</keyword>
<dbReference type="GO" id="GO:0003735">
    <property type="term" value="F:structural constituent of ribosome"/>
    <property type="evidence" value="ECO:0007669"/>
    <property type="project" value="InterPro"/>
</dbReference>
<evidence type="ECO:0000256" key="1">
    <source>
        <dbReference type="ARBA" id="ARBA00035290"/>
    </source>
</evidence>
<dbReference type="Pfam" id="PF01196">
    <property type="entry name" value="Ribosomal_L17"/>
    <property type="match status" value="1"/>
</dbReference>
<dbReference type="PANTHER" id="PTHR45011">
    <property type="entry name" value="DAP3-BINDING CELL DEATH ENHANCER 1"/>
    <property type="match status" value="1"/>
</dbReference>
<dbReference type="SUPFAM" id="SSF64263">
    <property type="entry name" value="Prokaryotic ribosomal protein L17"/>
    <property type="match status" value="1"/>
</dbReference>
<dbReference type="InterPro" id="IPR011990">
    <property type="entry name" value="TPR-like_helical_dom_sf"/>
</dbReference>
<dbReference type="Proteomes" id="UP000681722">
    <property type="component" value="Unassembled WGS sequence"/>
</dbReference>
<dbReference type="InterPro" id="IPR000456">
    <property type="entry name" value="Ribosomal_bL17"/>
</dbReference>
<dbReference type="Proteomes" id="UP000682733">
    <property type="component" value="Unassembled WGS sequence"/>
</dbReference>
<sequence>MWRLANFVYRAFRNTTCHHRCNTQDASLISTTTLLSNDDDINRKNEQQLLQVQKACVDHILKNSQLAYDSIEHLQEKLRQISQQLLLQKKNAFLNAINLLRASTSNFILIKSVQPTTTSSKPNVPSQSIDRAPKEQQKQQENVSLDVDSLDQFLNSDEKCVKILNRFSSVYDQISTAINNQSAIDSIESGNVQNGIEQLQSTVKMGLNAAAFYNLALCYEHGFGVEKDRAKACDLYRAASSMGHLTAQLNLTLLGNQIDINNDNDEFENNDDDISEAKISDEFMNIGNNANHLDNTCHFSRDAVCDNSVVESTLSSRRTSLSELWTNGLFVEDESNSLQQKIDWNMCLVTAPRIAYGGLQARHEKLKTIITDLLRHERVEGYIRPYDEARQYVERLIEMGKKYGDRHVGTMQLMDYWINEKDIIYKMFKVYVPRYLKTDGPYTNSYRLPIERGENCYGSNVKQNIVVEMKDNPYPRIIPDTRNYSNILTNVLIDQARKEYKAVRQNIGVTTEK</sequence>
<evidence type="ECO:0000313" key="8">
    <source>
        <dbReference type="Proteomes" id="UP000663829"/>
    </source>
</evidence>
<feature type="region of interest" description="Disordered" evidence="3">
    <location>
        <begin position="116"/>
        <end position="141"/>
    </location>
</feature>
<dbReference type="EMBL" id="CAJNOK010016266">
    <property type="protein sequence ID" value="CAF1241850.1"/>
    <property type="molecule type" value="Genomic_DNA"/>
</dbReference>
<name>A0A814HXC8_9BILA</name>
<dbReference type="SUPFAM" id="SSF81901">
    <property type="entry name" value="HCP-like"/>
    <property type="match status" value="1"/>
</dbReference>
<dbReference type="EMBL" id="CAJOBA010037815">
    <property type="protein sequence ID" value="CAF4049344.1"/>
    <property type="molecule type" value="Genomic_DNA"/>
</dbReference>
<dbReference type="InterPro" id="IPR006597">
    <property type="entry name" value="Sel1-like"/>
</dbReference>
<evidence type="ECO:0000313" key="5">
    <source>
        <dbReference type="EMBL" id="CAF1241850.1"/>
    </source>
</evidence>
<dbReference type="Proteomes" id="UP000677228">
    <property type="component" value="Unassembled WGS sequence"/>
</dbReference>
<proteinExistence type="predicted"/>
<evidence type="ECO:0000256" key="3">
    <source>
        <dbReference type="SAM" id="MobiDB-lite"/>
    </source>
</evidence>
<dbReference type="SMART" id="SM00671">
    <property type="entry name" value="SEL1"/>
    <property type="match status" value="1"/>
</dbReference>
<dbReference type="EMBL" id="CAJOBC010003516">
    <property type="protein sequence ID" value="CAF3787879.1"/>
    <property type="molecule type" value="Genomic_DNA"/>
</dbReference>
<feature type="compositionally biased region" description="Polar residues" evidence="3">
    <location>
        <begin position="116"/>
        <end position="129"/>
    </location>
</feature>
<dbReference type="Gene3D" id="3.90.1030.10">
    <property type="entry name" value="Ribosomal protein L17"/>
    <property type="match status" value="1"/>
</dbReference>
<dbReference type="InterPro" id="IPR052748">
    <property type="entry name" value="ISR_Activator"/>
</dbReference>
<dbReference type="OrthoDB" id="275000at2759"/>
<dbReference type="GO" id="GO:0006412">
    <property type="term" value="P:translation"/>
    <property type="evidence" value="ECO:0007669"/>
    <property type="project" value="InterPro"/>
</dbReference>
<comment type="caution">
    <text evidence="4">The sequence shown here is derived from an EMBL/GenBank/DDBJ whole genome shotgun (WGS) entry which is preliminary data.</text>
</comment>
<dbReference type="InterPro" id="IPR036373">
    <property type="entry name" value="Ribosomal_bL17_sf"/>
</dbReference>
<evidence type="ECO:0000313" key="7">
    <source>
        <dbReference type="EMBL" id="CAF4049344.1"/>
    </source>
</evidence>
<evidence type="ECO:0000256" key="2">
    <source>
        <dbReference type="ARBA" id="ARBA00035413"/>
    </source>
</evidence>
<organism evidence="4 8">
    <name type="scientific">Didymodactylos carnosus</name>
    <dbReference type="NCBI Taxonomy" id="1234261"/>
    <lineage>
        <taxon>Eukaryota</taxon>
        <taxon>Metazoa</taxon>
        <taxon>Spiralia</taxon>
        <taxon>Gnathifera</taxon>
        <taxon>Rotifera</taxon>
        <taxon>Eurotatoria</taxon>
        <taxon>Bdelloidea</taxon>
        <taxon>Philodinida</taxon>
        <taxon>Philodinidae</taxon>
        <taxon>Didymodactylos</taxon>
    </lineage>
</organism>
<dbReference type="EMBL" id="CAJNOQ010003516">
    <property type="protein sequence ID" value="CAF1016315.1"/>
    <property type="molecule type" value="Genomic_DNA"/>
</dbReference>
<reference evidence="4" key="1">
    <citation type="submission" date="2021-02" db="EMBL/GenBank/DDBJ databases">
        <authorList>
            <person name="Nowell W R."/>
        </authorList>
    </citation>
    <scope>NUCLEOTIDE SEQUENCE</scope>
</reference>
<accession>A0A814HXC8</accession>
<dbReference type="PANTHER" id="PTHR45011:SF1">
    <property type="entry name" value="DAP3-BINDING CELL DEATH ENHANCER 1"/>
    <property type="match status" value="1"/>
</dbReference>
<dbReference type="AlphaFoldDB" id="A0A814HXC8"/>